<feature type="region of interest" description="Disordered" evidence="9">
    <location>
        <begin position="51"/>
        <end position="75"/>
    </location>
</feature>
<evidence type="ECO:0000256" key="5">
    <source>
        <dbReference type="ARBA" id="ARBA00023163"/>
    </source>
</evidence>
<feature type="compositionally biased region" description="Acidic residues" evidence="9">
    <location>
        <begin position="62"/>
        <end position="72"/>
    </location>
</feature>
<dbReference type="OrthoDB" id="5319830at2759"/>
<dbReference type="InterPro" id="IPR019313">
    <property type="entry name" value="Mediator_Med17"/>
</dbReference>
<dbReference type="GO" id="GO:0003712">
    <property type="term" value="F:transcription coregulator activity"/>
    <property type="evidence" value="ECO:0007669"/>
    <property type="project" value="InterPro"/>
</dbReference>
<dbReference type="Gene3D" id="6.10.250.2620">
    <property type="match status" value="1"/>
</dbReference>
<feature type="region of interest" description="Disordered" evidence="9">
    <location>
        <begin position="1"/>
        <end position="22"/>
    </location>
</feature>
<protein>
    <recommendedName>
        <fullName evidence="3 8">Mediator of RNA polymerase II transcription subunit 17</fullName>
    </recommendedName>
    <alternativeName>
        <fullName evidence="7 8">Mediator complex subunit 17</fullName>
    </alternativeName>
</protein>
<sequence length="634" mass="70374">MAKSNTISLVIPPEPSSKSHALESQIQQIIGQKGHFRHVTERSLLAEIHGKATAPDVAQERPEEELAVDDDETPQKRTERLWERRNQMLERLGAAQNDILCALDFVSWLISQQSVPARHSMSAPLKEAAPIGSLVAKVLEEKPIAPPVRRQLVSVSHGWRSEGFHSASNKLSAASSRLEAEAEHQSQFWKQVADLRAKGWPISRLPRDRKAIGVHFGFAESAPQFRDRGFALLLQAADGSVGLDARSLPKKRRRLAVYVIRNAHKTGAFHFESPRTSETMDIGQQLTDHRDALFEEELFFEICREARLVGNQGITTRATSVGIDVGDYRLLLVSSDEQEAVLNTNNEDDSIAEFVGISLRLLLNVAHEQNLSRRMQKAPPMAIKARTMPEYALLRPILTHLRHRSEARAFWTSIQTLLHAFETASLPTTMSMENSNDAVFASLKMESPNTLLSELMVPAKTSFALKLTTGRNLQVGLATFLGPPLLGSRYETSPIDFGFSKIPSCRHETRDVALASVRHMLLLELVAHAEALTRTDAANAEADKSRHKKWSLSQPHSGELTMYYAQEAVRRMQLSVHTESISLKGSPVKQRTSSSGIVWTWTAAGCFKAEGNATTKEEGTTFDAAVRQLLATDS</sequence>
<proteinExistence type="inferred from homology"/>
<keyword evidence="8" id="KW-0010">Activator</keyword>
<keyword evidence="11" id="KW-1185">Reference proteome</keyword>
<dbReference type="VEuPathDB" id="FungiDB:G647_10336"/>
<dbReference type="eggNOG" id="ENOG502QS9H">
    <property type="taxonomic scope" value="Eukaryota"/>
</dbReference>
<dbReference type="EMBL" id="LGRB01000017">
    <property type="protein sequence ID" value="OCT46086.1"/>
    <property type="molecule type" value="Genomic_DNA"/>
</dbReference>
<evidence type="ECO:0000256" key="4">
    <source>
        <dbReference type="ARBA" id="ARBA00023015"/>
    </source>
</evidence>
<dbReference type="GO" id="GO:0070847">
    <property type="term" value="C:core mediator complex"/>
    <property type="evidence" value="ECO:0007669"/>
    <property type="project" value="TreeGrafter"/>
</dbReference>
<comment type="subunit">
    <text evidence="8">Component of the Mediator complex.</text>
</comment>
<dbReference type="Proteomes" id="UP000094526">
    <property type="component" value="Unassembled WGS sequence"/>
</dbReference>
<gene>
    <name evidence="10" type="primary">srb4</name>
    <name evidence="8" type="synonym">MED17</name>
    <name evidence="10" type="ORF">CLCR_00406</name>
</gene>
<keyword evidence="5 8" id="KW-0804">Transcription</keyword>
<dbReference type="GO" id="GO:0016592">
    <property type="term" value="C:mediator complex"/>
    <property type="evidence" value="ECO:0007669"/>
    <property type="project" value="InterPro"/>
</dbReference>
<dbReference type="GO" id="GO:0006357">
    <property type="term" value="P:regulation of transcription by RNA polymerase II"/>
    <property type="evidence" value="ECO:0007669"/>
    <property type="project" value="InterPro"/>
</dbReference>
<dbReference type="AlphaFoldDB" id="A0A1C1CC90"/>
<evidence type="ECO:0000256" key="9">
    <source>
        <dbReference type="SAM" id="MobiDB-lite"/>
    </source>
</evidence>
<dbReference type="PANTHER" id="PTHR13114">
    <property type="entry name" value="MEDIATOR OF RNA POLYMERASE II TRANSCRIPTION SUBUNIT 17"/>
    <property type="match status" value="1"/>
</dbReference>
<dbReference type="PANTHER" id="PTHR13114:SF7">
    <property type="entry name" value="MEDIATOR OF RNA POLYMERASE II TRANSCRIPTION SUBUNIT 17"/>
    <property type="match status" value="1"/>
</dbReference>
<keyword evidence="6 8" id="KW-0539">Nucleus</keyword>
<evidence type="ECO:0000256" key="7">
    <source>
        <dbReference type="ARBA" id="ARBA00032014"/>
    </source>
</evidence>
<evidence type="ECO:0000256" key="2">
    <source>
        <dbReference type="ARBA" id="ARBA00005635"/>
    </source>
</evidence>
<evidence type="ECO:0000256" key="1">
    <source>
        <dbReference type="ARBA" id="ARBA00004123"/>
    </source>
</evidence>
<reference evidence="11" key="1">
    <citation type="submission" date="2015-07" db="EMBL/GenBank/DDBJ databases">
        <authorList>
            <person name="Teixeira M.M."/>
            <person name="Souza R.C."/>
            <person name="Almeida L.G."/>
            <person name="Vicente V.A."/>
            <person name="de Hoog S."/>
            <person name="Bocca A.L."/>
            <person name="de Almeida S.R."/>
            <person name="Vasconcelos A.T."/>
            <person name="Felipe M.S."/>
        </authorList>
    </citation>
    <scope>NUCLEOTIDE SEQUENCE [LARGE SCALE GENOMIC DNA]</scope>
    <source>
        <strain evidence="11">KSF</strain>
    </source>
</reference>
<accession>A0A1C1CC90</accession>
<comment type="function">
    <text evidence="8">Component of the Mediator complex, a coactivator involved in the regulated transcription of nearly all RNA polymerase II-dependent genes. Mediator functions as a bridge to convey information from gene-specific regulatory proteins to the basal RNA polymerase II transcription machinery. Mediator is recruited to promoters by direct interactions with regulatory proteins and serves as a scaffold for the assembly of a functional preinitiation complex with RNA polymerase II and the general transcription factors.</text>
</comment>
<name>A0A1C1CC90_9EURO</name>
<comment type="similarity">
    <text evidence="2 8">Belongs to the Mediator complex subunit 17 family.</text>
</comment>
<dbReference type="STRING" id="86049.A0A1C1CC90"/>
<evidence type="ECO:0000313" key="10">
    <source>
        <dbReference type="EMBL" id="OCT46086.1"/>
    </source>
</evidence>
<evidence type="ECO:0000256" key="8">
    <source>
        <dbReference type="RuleBase" id="RU364140"/>
    </source>
</evidence>
<evidence type="ECO:0000256" key="3">
    <source>
        <dbReference type="ARBA" id="ARBA00019610"/>
    </source>
</evidence>
<comment type="subcellular location">
    <subcellularLocation>
        <location evidence="1 8">Nucleus</location>
    </subcellularLocation>
</comment>
<evidence type="ECO:0000256" key="6">
    <source>
        <dbReference type="ARBA" id="ARBA00023242"/>
    </source>
</evidence>
<keyword evidence="4 8" id="KW-0805">Transcription regulation</keyword>
<dbReference type="Pfam" id="PF10156">
    <property type="entry name" value="Med17"/>
    <property type="match status" value="1"/>
</dbReference>
<comment type="caution">
    <text evidence="10">The sequence shown here is derived from an EMBL/GenBank/DDBJ whole genome shotgun (WGS) entry which is preliminary data.</text>
</comment>
<organism evidence="10 11">
    <name type="scientific">Cladophialophora carrionii</name>
    <dbReference type="NCBI Taxonomy" id="86049"/>
    <lineage>
        <taxon>Eukaryota</taxon>
        <taxon>Fungi</taxon>
        <taxon>Dikarya</taxon>
        <taxon>Ascomycota</taxon>
        <taxon>Pezizomycotina</taxon>
        <taxon>Eurotiomycetes</taxon>
        <taxon>Chaetothyriomycetidae</taxon>
        <taxon>Chaetothyriales</taxon>
        <taxon>Herpotrichiellaceae</taxon>
        <taxon>Cladophialophora</taxon>
    </lineage>
</organism>
<evidence type="ECO:0000313" key="11">
    <source>
        <dbReference type="Proteomes" id="UP000094526"/>
    </source>
</evidence>
<dbReference type="VEuPathDB" id="FungiDB:CLCR_00406"/>